<name>A0AAV2HA95_LYMST</name>
<sequence length="165" mass="18881">SFECQCLSGFNMSGGQCVKILDCPEVWRNKYCSHACYLRDKNVPVCSCPERLELRKINSKSFVCVVPFYPYGERVELIKYGSKHRSEQINLSTRVPFGINKTSSSFYIMRDGVILFDQSDVSYTPNLTRASEHKQKLIAALWSEMDTSKGDVYINMFEKCGSLEL</sequence>
<comment type="caution">
    <text evidence="1">The sequence shown here is derived from an EMBL/GenBank/DDBJ whole genome shotgun (WGS) entry which is preliminary data.</text>
</comment>
<dbReference type="EMBL" id="CAXITT010000043">
    <property type="protein sequence ID" value="CAL1529166.1"/>
    <property type="molecule type" value="Genomic_DNA"/>
</dbReference>
<feature type="non-terminal residue" evidence="1">
    <location>
        <position position="1"/>
    </location>
</feature>
<evidence type="ECO:0000313" key="2">
    <source>
        <dbReference type="Proteomes" id="UP001497497"/>
    </source>
</evidence>
<dbReference type="Proteomes" id="UP001497497">
    <property type="component" value="Unassembled WGS sequence"/>
</dbReference>
<feature type="non-terminal residue" evidence="1">
    <location>
        <position position="165"/>
    </location>
</feature>
<evidence type="ECO:0008006" key="3">
    <source>
        <dbReference type="Google" id="ProtNLM"/>
    </source>
</evidence>
<keyword evidence="2" id="KW-1185">Reference proteome</keyword>
<organism evidence="1 2">
    <name type="scientific">Lymnaea stagnalis</name>
    <name type="common">Great pond snail</name>
    <name type="synonym">Helix stagnalis</name>
    <dbReference type="NCBI Taxonomy" id="6523"/>
    <lineage>
        <taxon>Eukaryota</taxon>
        <taxon>Metazoa</taxon>
        <taxon>Spiralia</taxon>
        <taxon>Lophotrochozoa</taxon>
        <taxon>Mollusca</taxon>
        <taxon>Gastropoda</taxon>
        <taxon>Heterobranchia</taxon>
        <taxon>Euthyneura</taxon>
        <taxon>Panpulmonata</taxon>
        <taxon>Hygrophila</taxon>
        <taxon>Lymnaeoidea</taxon>
        <taxon>Lymnaeidae</taxon>
        <taxon>Lymnaea</taxon>
    </lineage>
</organism>
<gene>
    <name evidence="1" type="ORF">GSLYS_00003321001</name>
</gene>
<proteinExistence type="predicted"/>
<reference evidence="1 2" key="1">
    <citation type="submission" date="2024-04" db="EMBL/GenBank/DDBJ databases">
        <authorList>
            <consortium name="Genoscope - CEA"/>
            <person name="William W."/>
        </authorList>
    </citation>
    <scope>NUCLEOTIDE SEQUENCE [LARGE SCALE GENOMIC DNA]</scope>
</reference>
<accession>A0AAV2HA95</accession>
<dbReference type="AlphaFoldDB" id="A0AAV2HA95"/>
<evidence type="ECO:0000313" key="1">
    <source>
        <dbReference type="EMBL" id="CAL1529166.1"/>
    </source>
</evidence>
<protein>
    <recommendedName>
        <fullName evidence="3">EGF-like domain-containing protein</fullName>
    </recommendedName>
</protein>